<dbReference type="GO" id="GO:0005743">
    <property type="term" value="C:mitochondrial inner membrane"/>
    <property type="evidence" value="ECO:0007669"/>
    <property type="project" value="TreeGrafter"/>
</dbReference>
<dbReference type="SUPFAM" id="SSF52540">
    <property type="entry name" value="P-loop containing nucleoside triphosphate hydrolases"/>
    <property type="match status" value="1"/>
</dbReference>
<dbReference type="GO" id="GO:0016887">
    <property type="term" value="F:ATP hydrolysis activity"/>
    <property type="evidence" value="ECO:0007669"/>
    <property type="project" value="InterPro"/>
</dbReference>
<evidence type="ECO:0000259" key="1">
    <source>
        <dbReference type="PROSITE" id="PS50893"/>
    </source>
</evidence>
<comment type="caution">
    <text evidence="2">The sequence shown here is derived from an EMBL/GenBank/DDBJ whole genome shotgun (WGS) entry which is preliminary data.</text>
</comment>
<feature type="domain" description="ABC transporter" evidence="1">
    <location>
        <begin position="970"/>
        <end position="1320"/>
    </location>
</feature>
<dbReference type="Proteomes" id="UP000015354">
    <property type="component" value="Unassembled WGS sequence"/>
</dbReference>
<dbReference type="GO" id="GO:0015421">
    <property type="term" value="F:ABC-type oligopeptide transporter activity"/>
    <property type="evidence" value="ECO:0007669"/>
    <property type="project" value="TreeGrafter"/>
</dbReference>
<dbReference type="InterPro" id="IPR039421">
    <property type="entry name" value="Type_1_exporter"/>
</dbReference>
<dbReference type="InterPro" id="IPR017871">
    <property type="entry name" value="ABC_transporter-like_CS"/>
</dbReference>
<dbReference type="GO" id="GO:0005524">
    <property type="term" value="F:ATP binding"/>
    <property type="evidence" value="ECO:0007669"/>
    <property type="project" value="InterPro"/>
</dbReference>
<evidence type="ECO:0000313" key="3">
    <source>
        <dbReference type="Proteomes" id="UP000015354"/>
    </source>
</evidence>
<evidence type="ECO:0000313" key="2">
    <source>
        <dbReference type="EMBL" id="EPY28178.1"/>
    </source>
</evidence>
<protein>
    <submittedName>
        <fullName evidence="2">ABC transporter family-like protein</fullName>
    </submittedName>
</protein>
<dbReference type="InterPro" id="IPR003439">
    <property type="entry name" value="ABC_transporter-like_ATP-bd"/>
</dbReference>
<dbReference type="PROSITE" id="PS50893">
    <property type="entry name" value="ABC_TRANSPORTER_2"/>
    <property type="match status" value="1"/>
</dbReference>
<dbReference type="EMBL" id="ATMH01005262">
    <property type="protein sequence ID" value="EPY28178.1"/>
    <property type="molecule type" value="Genomic_DNA"/>
</dbReference>
<dbReference type="OrthoDB" id="6500128at2759"/>
<reference evidence="2 3" key="1">
    <citation type="journal article" date="2013" name="PLoS ONE">
        <title>Predicting the Proteins of Angomonas deanei, Strigomonas culicis and Their Respective Endosymbionts Reveals New Aspects of the Trypanosomatidae Family.</title>
        <authorList>
            <person name="Motta M.C."/>
            <person name="Martins A.C."/>
            <person name="de Souza S.S."/>
            <person name="Catta-Preta C.M."/>
            <person name="Silva R."/>
            <person name="Klein C.C."/>
            <person name="de Almeida L.G."/>
            <person name="de Lima Cunha O."/>
            <person name="Ciapina L.P."/>
            <person name="Brocchi M."/>
            <person name="Colabardini A.C."/>
            <person name="de Araujo Lima B."/>
            <person name="Machado C.R."/>
            <person name="de Almeida Soares C.M."/>
            <person name="Probst C.M."/>
            <person name="de Menezes C.B."/>
            <person name="Thompson C.E."/>
            <person name="Bartholomeu D.C."/>
            <person name="Gradia D.F."/>
            <person name="Pavoni D.P."/>
            <person name="Grisard E.C."/>
            <person name="Fantinatti-Garboggini F."/>
            <person name="Marchini F.K."/>
            <person name="Rodrigues-Luiz G.F."/>
            <person name="Wagner G."/>
            <person name="Goldman G.H."/>
            <person name="Fietto J.L."/>
            <person name="Elias M.C."/>
            <person name="Goldman M.H."/>
            <person name="Sagot M.F."/>
            <person name="Pereira M."/>
            <person name="Stoco P.H."/>
            <person name="de Mendonca-Neto R.P."/>
            <person name="Teixeira S.M."/>
            <person name="Maciel T.E."/>
            <person name="de Oliveira Mendes T.A."/>
            <person name="Urmenyi T.P."/>
            <person name="de Souza W."/>
            <person name="Schenkman S."/>
            <person name="de Vasconcelos A.T."/>
        </authorList>
    </citation>
    <scope>NUCLEOTIDE SEQUENCE [LARGE SCALE GENOMIC DNA]</scope>
</reference>
<dbReference type="GO" id="GO:0090374">
    <property type="term" value="P:oligopeptide export from mitochondrion"/>
    <property type="evidence" value="ECO:0007669"/>
    <property type="project" value="TreeGrafter"/>
</dbReference>
<organism evidence="2 3">
    <name type="scientific">Strigomonas culicis</name>
    <dbReference type="NCBI Taxonomy" id="28005"/>
    <lineage>
        <taxon>Eukaryota</taxon>
        <taxon>Discoba</taxon>
        <taxon>Euglenozoa</taxon>
        <taxon>Kinetoplastea</taxon>
        <taxon>Metakinetoplastina</taxon>
        <taxon>Trypanosomatida</taxon>
        <taxon>Trypanosomatidae</taxon>
        <taxon>Strigomonadinae</taxon>
        <taxon>Strigomonas</taxon>
    </lineage>
</organism>
<gene>
    <name evidence="2" type="ORF">STCU_05262</name>
</gene>
<dbReference type="PANTHER" id="PTHR43394:SF1">
    <property type="entry name" value="ATP-BINDING CASSETTE SUB-FAMILY B MEMBER 10, MITOCHONDRIAL"/>
    <property type="match status" value="1"/>
</dbReference>
<dbReference type="InterPro" id="IPR027417">
    <property type="entry name" value="P-loop_NTPase"/>
</dbReference>
<sequence length="1323" mass="147427">MLLHLLCADEAMRSLAVVHLVNCVDSLCDVWSRLHTDAFLVHVKRLLLDKLNVSLRSIMGVGALTSLPVNVGVSVGCVVGARYIAKIYFDRRDNLKNRVTVLCEIKQLVLQWERSYVAEMRSLCWQNAIEHNARSGLRREERDYLIQMWERTATVEGRRGTDTPFFGIMNTFSFSPHLDLPQLLAWCVTGYASLSLPTDLAWVDRLSRIARHVVLRRLAVMEEARHYAALHRRVHFGGEVPESFSRVFPNQTTVPFLRSYSIFGRPSWLVSVASAPGQPFLALPLSYFPVEAILSFHAADEMTGWFPLVEVLTPQWKRVCESTLSRFFADRSAAENTDCIPVKESFLYLQYTRPLFRIQKELMHKMGEAFYHDKMYGGVAGYEGCGLDTAMYASRSTVPGFKRKYRSATRQRRFRQALFLLYGAELFYSFTKVLLPSWRTLLTPLLFASLVGRGTTQAGAGAAVVLDDATRVRPLRDLALYVLSLSLSSLIRTALRTRLSRVEQFVTGTLDEEIVSAIQSNLLRGDEAFVGRYVELEEDEARLGPDRQIRSVRSALQPRGGALLQSFKTRVKCFNNVIACCAIALWRNELRLLCFSVFVEHGSELLLKHLYGRLGFNYPVAVNDLLDRLESARLPDDHPYGLAVVLDVLAEAEGTGSGGKAEGKGGLAFPFLSLLATSAVSKHPAPEDDRSTTTLGRREVLYSRVAAMRIGGLLPPCASLTAHSYLKGLQLDARCVWVYGIQYPYAYYFQFRQSAASARTGGAVYHEYVDPYEREMFEKGNVAKRLPPHLDACTLMTRPFRFITRLLGIDVIAAQHTVFLLGAQRQSKAMGNFFVRSAQSFYGLFVIASNCTKFLSSFLFVLTVCVRIGGNGSGVYSIASLRAEECLRLKSHMDLYAAMLCHGPVANYIVEVQQLVQHIPCWIMDDSECSSVLRACAKEWQAHLSQSSSRLQFDATTNLIIGGVTLDDAIRFRNVFFTYPQLHHSFGYDGTEPDGEHSGQRALRFKPILAAANLTLPCRGATSIIGDTGSGKSSILKVLRRIYDPLAPIEVVPAPDSVAPAWWCSDEALGELLRLQLVTCPAAFPFEPKTCTARADGVTLRVTERTCITLDGVPITCFSPAYIRSWLSYLDQQTPVFSHLSFYANVRYLSPFVTADDVAYAVEVANCAEFIAKRPLGLAGPCGELSGGERQRLAVARTLACARGRVHGEWWCRSCGERAAAPSAVQGALLLDEPTSRLDAFSELQIVRTLERLAAEDGADSPDRAASFVVPLLLLIVSHRLSTLHFSRWMIVVRDGRVEMEGEPELVLEVNPFARAVRELQSA</sequence>
<proteinExistence type="predicted"/>
<dbReference type="PANTHER" id="PTHR43394">
    <property type="entry name" value="ATP-DEPENDENT PERMEASE MDL1, MITOCHONDRIAL"/>
    <property type="match status" value="1"/>
</dbReference>
<accession>S9UGX5</accession>
<name>S9UGX5_9TRYP</name>
<dbReference type="PROSITE" id="PS00211">
    <property type="entry name" value="ABC_TRANSPORTER_1"/>
    <property type="match status" value="1"/>
</dbReference>
<dbReference type="Gene3D" id="3.40.50.300">
    <property type="entry name" value="P-loop containing nucleotide triphosphate hydrolases"/>
    <property type="match status" value="1"/>
</dbReference>
<keyword evidence="3" id="KW-1185">Reference proteome</keyword>